<comment type="subcellular location">
    <subcellularLocation>
        <location evidence="1">Membrane</location>
        <topology evidence="1">Multi-pass membrane protein</topology>
    </subcellularLocation>
</comment>
<organism evidence="9">
    <name type="scientific">Solibacter usitatus (strain Ellin6076)</name>
    <dbReference type="NCBI Taxonomy" id="234267"/>
    <lineage>
        <taxon>Bacteria</taxon>
        <taxon>Pseudomonadati</taxon>
        <taxon>Acidobacteriota</taxon>
        <taxon>Terriglobia</taxon>
        <taxon>Bryobacterales</taxon>
        <taxon>Solibacteraceae</taxon>
        <taxon>Candidatus Solibacter</taxon>
    </lineage>
</organism>
<feature type="transmembrane region" description="Helical" evidence="7">
    <location>
        <begin position="42"/>
        <end position="64"/>
    </location>
</feature>
<dbReference type="KEGG" id="sus:Acid_1214"/>
<dbReference type="eggNOG" id="COG2148">
    <property type="taxonomic scope" value="Bacteria"/>
</dbReference>
<protein>
    <submittedName>
        <fullName evidence="9">Sugar transferase</fullName>
    </submittedName>
</protein>
<dbReference type="NCBIfam" id="TIGR03013">
    <property type="entry name" value="EpsB_2"/>
    <property type="match status" value="1"/>
</dbReference>
<dbReference type="AlphaFoldDB" id="Q029R8"/>
<feature type="transmembrane region" description="Helical" evidence="7">
    <location>
        <begin position="7"/>
        <end position="36"/>
    </location>
</feature>
<dbReference type="Pfam" id="PF02397">
    <property type="entry name" value="Bac_transf"/>
    <property type="match status" value="1"/>
</dbReference>
<evidence type="ECO:0000256" key="2">
    <source>
        <dbReference type="ARBA" id="ARBA00006464"/>
    </source>
</evidence>
<accession>Q029R8</accession>
<dbReference type="STRING" id="234267.Acid_1214"/>
<sequence>MIRLFKVFIPVGTLTLLVSEAVLVTSAFIFATYLALEVDPTVFLLYDGGLTRILFVLLSILIGLHFHDLYSQFHVKSRIVLVQQLCLVMGVAFLTQGLIAYLNAGLRVPIRVMVVGSGLAVILIFFWRVFFSAYALQVVGRDRLLLVGGSPLLEDIAKHVVDHPEAGLMIAGYVDDRHQVDQSLPGGKSIGNLSQLRDIVRATQPHRIVVGMFERRNRMPMGDLLELRFAGHIIEEVANTYERVCGRVCLKEIRPSQLIFSGELGPRPQNLIYQRMSNMAVAVIGIVLAAPIMLLTALAVRLSSPGPVLYRQTRVGLDDSLFTVYKFRSMRVDAEAATGAVWAQKDDPRVTSVGRIIRRIRFDELPQLFNVLKGEMSMVGPRPERPEFVKALSEQIPYYRQRHCVRPGITGWAQINYKYGDTLEDTITKLEYDLYYIKNMSMALDNYIIFHTLKAMLLSRGAQ</sequence>
<dbReference type="OrthoDB" id="9808602at2"/>
<gene>
    <name evidence="9" type="ordered locus">Acid_1214</name>
</gene>
<evidence type="ECO:0000256" key="1">
    <source>
        <dbReference type="ARBA" id="ARBA00004141"/>
    </source>
</evidence>
<dbReference type="EMBL" id="CP000473">
    <property type="protein sequence ID" value="ABJ82208.1"/>
    <property type="molecule type" value="Genomic_DNA"/>
</dbReference>
<dbReference type="PANTHER" id="PTHR30576:SF0">
    <property type="entry name" value="UNDECAPRENYL-PHOSPHATE N-ACETYLGALACTOSAMINYL 1-PHOSPHATE TRANSFERASE-RELATED"/>
    <property type="match status" value="1"/>
</dbReference>
<dbReference type="InterPro" id="IPR017475">
    <property type="entry name" value="EPS_sugar_tfrase"/>
</dbReference>
<feature type="domain" description="Bacterial sugar transferase" evidence="8">
    <location>
        <begin position="275"/>
        <end position="457"/>
    </location>
</feature>
<dbReference type="NCBIfam" id="TIGR03025">
    <property type="entry name" value="EPS_sugtrans"/>
    <property type="match status" value="1"/>
</dbReference>
<reference evidence="9" key="1">
    <citation type="submission" date="2006-10" db="EMBL/GenBank/DDBJ databases">
        <title>Complete sequence of Solibacter usitatus Ellin6076.</title>
        <authorList>
            <consortium name="US DOE Joint Genome Institute"/>
            <person name="Copeland A."/>
            <person name="Lucas S."/>
            <person name="Lapidus A."/>
            <person name="Barry K."/>
            <person name="Detter J.C."/>
            <person name="Glavina del Rio T."/>
            <person name="Hammon N."/>
            <person name="Israni S."/>
            <person name="Dalin E."/>
            <person name="Tice H."/>
            <person name="Pitluck S."/>
            <person name="Thompson L.S."/>
            <person name="Brettin T."/>
            <person name="Bruce D."/>
            <person name="Han C."/>
            <person name="Tapia R."/>
            <person name="Gilna P."/>
            <person name="Schmutz J."/>
            <person name="Larimer F."/>
            <person name="Land M."/>
            <person name="Hauser L."/>
            <person name="Kyrpides N."/>
            <person name="Mikhailova N."/>
            <person name="Janssen P.H."/>
            <person name="Kuske C.R."/>
            <person name="Richardson P."/>
        </authorList>
    </citation>
    <scope>NUCLEOTIDE SEQUENCE</scope>
    <source>
        <strain evidence="9">Ellin6076</strain>
    </source>
</reference>
<dbReference type="HOGENOM" id="CLU_024920_0_0_0"/>
<evidence type="ECO:0000256" key="4">
    <source>
        <dbReference type="ARBA" id="ARBA00022692"/>
    </source>
</evidence>
<name>Q029R8_SOLUE</name>
<dbReference type="InterPro" id="IPR003362">
    <property type="entry name" value="Bact_transf"/>
</dbReference>
<evidence type="ECO:0000256" key="7">
    <source>
        <dbReference type="SAM" id="Phobius"/>
    </source>
</evidence>
<keyword evidence="6 7" id="KW-0472">Membrane</keyword>
<feature type="transmembrane region" description="Helical" evidence="7">
    <location>
        <begin position="85"/>
        <end position="104"/>
    </location>
</feature>
<dbReference type="InParanoid" id="Q029R8"/>
<dbReference type="FunCoup" id="Q029R8">
    <property type="interactions" value="179"/>
</dbReference>
<evidence type="ECO:0000259" key="8">
    <source>
        <dbReference type="Pfam" id="PF02397"/>
    </source>
</evidence>
<dbReference type="InterPro" id="IPR017464">
    <property type="entry name" value="Sugar_tfrase_EpsB_2"/>
</dbReference>
<dbReference type="GO" id="GO:0016780">
    <property type="term" value="F:phosphotransferase activity, for other substituted phosphate groups"/>
    <property type="evidence" value="ECO:0007669"/>
    <property type="project" value="TreeGrafter"/>
</dbReference>
<feature type="transmembrane region" description="Helical" evidence="7">
    <location>
        <begin position="279"/>
        <end position="300"/>
    </location>
</feature>
<proteinExistence type="inferred from homology"/>
<evidence type="ECO:0000256" key="3">
    <source>
        <dbReference type="ARBA" id="ARBA00022679"/>
    </source>
</evidence>
<keyword evidence="4 7" id="KW-0812">Transmembrane</keyword>
<keyword evidence="5 7" id="KW-1133">Transmembrane helix</keyword>
<dbReference type="PANTHER" id="PTHR30576">
    <property type="entry name" value="COLANIC BIOSYNTHESIS UDP-GLUCOSE LIPID CARRIER TRANSFERASE"/>
    <property type="match status" value="1"/>
</dbReference>
<evidence type="ECO:0000256" key="5">
    <source>
        <dbReference type="ARBA" id="ARBA00022989"/>
    </source>
</evidence>
<feature type="transmembrane region" description="Helical" evidence="7">
    <location>
        <begin position="110"/>
        <end position="136"/>
    </location>
</feature>
<comment type="similarity">
    <text evidence="2">Belongs to the bacterial sugar transferase family.</text>
</comment>
<keyword evidence="3 9" id="KW-0808">Transferase</keyword>
<evidence type="ECO:0000256" key="6">
    <source>
        <dbReference type="ARBA" id="ARBA00023136"/>
    </source>
</evidence>
<evidence type="ECO:0000313" key="9">
    <source>
        <dbReference type="EMBL" id="ABJ82208.1"/>
    </source>
</evidence>
<dbReference type="GO" id="GO:0016020">
    <property type="term" value="C:membrane"/>
    <property type="evidence" value="ECO:0007669"/>
    <property type="project" value="UniProtKB-SubCell"/>
</dbReference>